<dbReference type="GO" id="GO:0004806">
    <property type="term" value="F:triacylglycerol lipase activity"/>
    <property type="evidence" value="ECO:0007669"/>
    <property type="project" value="UniProtKB-EC"/>
</dbReference>
<evidence type="ECO:0000256" key="2">
    <source>
        <dbReference type="ARBA" id="ARBA00013279"/>
    </source>
</evidence>
<dbReference type="EC" id="3.1.1.3" evidence="2"/>
<dbReference type="PANTHER" id="PTHR34853">
    <property type="match status" value="1"/>
</dbReference>
<dbReference type="GO" id="GO:0016042">
    <property type="term" value="P:lipid catabolic process"/>
    <property type="evidence" value="ECO:0007669"/>
    <property type="project" value="UniProtKB-KW"/>
</dbReference>
<dbReference type="Gene3D" id="3.40.50.1820">
    <property type="entry name" value="alpha/beta hydrolase"/>
    <property type="match status" value="1"/>
</dbReference>
<keyword evidence="6" id="KW-0443">Lipid metabolism</keyword>
<keyword evidence="5" id="KW-0843">Virulence</keyword>
<proteinExistence type="inferred from homology"/>
<evidence type="ECO:0000313" key="11">
    <source>
        <dbReference type="Proteomes" id="UP000269793"/>
    </source>
</evidence>
<comment type="catalytic activity">
    <reaction evidence="8">
        <text>a diacylglycerol + H2O = a monoacylglycerol + a fatty acid + H(+)</text>
        <dbReference type="Rhea" id="RHEA:32731"/>
        <dbReference type="ChEBI" id="CHEBI:15377"/>
        <dbReference type="ChEBI" id="CHEBI:15378"/>
        <dbReference type="ChEBI" id="CHEBI:17408"/>
        <dbReference type="ChEBI" id="CHEBI:18035"/>
        <dbReference type="ChEBI" id="CHEBI:28868"/>
    </reaction>
</comment>
<dbReference type="Gene3D" id="1.10.260.130">
    <property type="match status" value="1"/>
</dbReference>
<dbReference type="GO" id="GO:0047372">
    <property type="term" value="F:monoacylglycerol lipase activity"/>
    <property type="evidence" value="ECO:0007669"/>
    <property type="project" value="RHEA"/>
</dbReference>
<comment type="catalytic activity">
    <reaction evidence="1">
        <text>a triacylglycerol + H2O = a diacylglycerol + a fatty acid + H(+)</text>
        <dbReference type="Rhea" id="RHEA:12044"/>
        <dbReference type="ChEBI" id="CHEBI:15377"/>
        <dbReference type="ChEBI" id="CHEBI:15378"/>
        <dbReference type="ChEBI" id="CHEBI:17855"/>
        <dbReference type="ChEBI" id="CHEBI:18035"/>
        <dbReference type="ChEBI" id="CHEBI:28868"/>
        <dbReference type="EC" id="3.1.1.3"/>
    </reaction>
</comment>
<dbReference type="AlphaFoldDB" id="A0A3G2SA27"/>
<organism evidence="10 11">
    <name type="scientific">Malassezia restricta (strain ATCC 96810 / NBRC 103918 / CBS 7877)</name>
    <name type="common">Seborrheic dermatitis infection agent</name>
    <dbReference type="NCBI Taxonomy" id="425264"/>
    <lineage>
        <taxon>Eukaryota</taxon>
        <taxon>Fungi</taxon>
        <taxon>Dikarya</taxon>
        <taxon>Basidiomycota</taxon>
        <taxon>Ustilaginomycotina</taxon>
        <taxon>Malasseziomycetes</taxon>
        <taxon>Malasseziales</taxon>
        <taxon>Malasseziaceae</taxon>
        <taxon>Malassezia</taxon>
    </lineage>
</organism>
<dbReference type="PIRSF" id="PIRSF029171">
    <property type="entry name" value="Esterase_LipA"/>
    <property type="match status" value="1"/>
</dbReference>
<evidence type="ECO:0000256" key="7">
    <source>
        <dbReference type="ARBA" id="ARBA00043986"/>
    </source>
</evidence>
<evidence type="ECO:0000256" key="6">
    <source>
        <dbReference type="ARBA" id="ARBA00023098"/>
    </source>
</evidence>
<evidence type="ECO:0000256" key="8">
    <source>
        <dbReference type="ARBA" id="ARBA00047591"/>
    </source>
</evidence>
<dbReference type="OrthoDB" id="2373480at2759"/>
<evidence type="ECO:0000256" key="9">
    <source>
        <dbReference type="ARBA" id="ARBA00048461"/>
    </source>
</evidence>
<keyword evidence="11" id="KW-1185">Reference proteome</keyword>
<evidence type="ECO:0000313" key="10">
    <source>
        <dbReference type="EMBL" id="AYO44746.1"/>
    </source>
</evidence>
<dbReference type="SMR" id="A0A3G2SA27"/>
<dbReference type="GO" id="GO:0120516">
    <property type="term" value="F:diacylglycerol lipase activity"/>
    <property type="evidence" value="ECO:0007669"/>
    <property type="project" value="RHEA"/>
</dbReference>
<accession>A0A3G2SA27</accession>
<dbReference type="Pfam" id="PF03583">
    <property type="entry name" value="LIP"/>
    <property type="match status" value="1"/>
</dbReference>
<evidence type="ECO:0000256" key="5">
    <source>
        <dbReference type="ARBA" id="ARBA00023026"/>
    </source>
</evidence>
<sequence>MYIRFFLIVALFCTFTTYAYEVKRIRRHIQKPVSPTKDSFYVPKEGWEKAKPGTILASRKIRAGFTERRKIHLDGAYQLLYRTSGVDDRSPSFTVTTVLVPKNARTNKLVMVMPYEDSNFVDCAPSYKIQLGAPNEVNPIQSVEELMWTSILNDGWILTLPDHQGPLSAFSSSFIHGHASLDALRATLNFDTLKLQPDDPIVGIGYSGGAMAGGWAASLHDSYASELNVVGWALGGTPSNLTGTFRGVNGGLFAGFSVAGIAGLVDSYPEVNDYIGSVITPAGNDALQYTREHCMIGIVVGLQNVNMTLDSFVSNGNNLLTDEKIAPLLNKLTMGTEKRYTPRAPVYMYHARNDEIIPFERANQTANIWCNNGANVLFQDYTSISMGHVSTEVMNTPFVLKFIRDRMSGVDFVQGCHWKSDLNPLWKPDILGARLIEVFNSLLNVLGAQVGRTDEVFKESIKRRNFTKS</sequence>
<comment type="catalytic activity">
    <reaction evidence="9">
        <text>a monoacylglycerol + H2O = glycerol + a fatty acid + H(+)</text>
        <dbReference type="Rhea" id="RHEA:15245"/>
        <dbReference type="ChEBI" id="CHEBI:15377"/>
        <dbReference type="ChEBI" id="CHEBI:15378"/>
        <dbReference type="ChEBI" id="CHEBI:17408"/>
        <dbReference type="ChEBI" id="CHEBI:17754"/>
        <dbReference type="ChEBI" id="CHEBI:28868"/>
    </reaction>
</comment>
<keyword evidence="3 10" id="KW-0378">Hydrolase</keyword>
<name>A0A3G2SA27_MALR7</name>
<dbReference type="InterPro" id="IPR029058">
    <property type="entry name" value="AB_hydrolase_fold"/>
</dbReference>
<gene>
    <name evidence="10" type="primary">LIP1</name>
    <name evidence="10" type="ORF">DNF11_3796</name>
</gene>
<dbReference type="ESTHER" id="9basi-a0a3g2sa27">
    <property type="family name" value="Fungal-Bact_LIP"/>
</dbReference>
<dbReference type="EMBL" id="CP033155">
    <property type="protein sequence ID" value="AYO44746.1"/>
    <property type="molecule type" value="Genomic_DNA"/>
</dbReference>
<evidence type="ECO:0000256" key="1">
    <source>
        <dbReference type="ARBA" id="ARBA00001024"/>
    </source>
</evidence>
<comment type="similarity">
    <text evidence="7">Belongs to the AB hydrolase superfamily. Lipase family. Class Lip subfamily.</text>
</comment>
<protein>
    <recommendedName>
        <fullName evidence="2">triacylglycerol lipase</fullName>
        <ecNumber evidence="2">3.1.1.3</ecNumber>
    </recommendedName>
</protein>
<dbReference type="PANTHER" id="PTHR34853:SF5">
    <property type="entry name" value="LIP-DOMAIN-CONTAINING PROTEIN-RELATED"/>
    <property type="match status" value="1"/>
</dbReference>
<dbReference type="VEuPathDB" id="FungiDB:DNF11_3796"/>
<evidence type="ECO:0000256" key="4">
    <source>
        <dbReference type="ARBA" id="ARBA00022963"/>
    </source>
</evidence>
<dbReference type="Proteomes" id="UP000269793">
    <property type="component" value="Chromosome VIII"/>
</dbReference>
<keyword evidence="4" id="KW-0442">Lipid degradation</keyword>
<dbReference type="SUPFAM" id="SSF53474">
    <property type="entry name" value="alpha/beta-Hydrolases"/>
    <property type="match status" value="1"/>
</dbReference>
<evidence type="ECO:0000256" key="3">
    <source>
        <dbReference type="ARBA" id="ARBA00022801"/>
    </source>
</evidence>
<reference evidence="10 11" key="1">
    <citation type="submission" date="2018-10" db="EMBL/GenBank/DDBJ databases">
        <title>Complete genome sequence of Malassezia restricta CBS 7877.</title>
        <authorList>
            <person name="Morand S.C."/>
            <person name="Bertignac M."/>
            <person name="Iltis A."/>
            <person name="Kolder I."/>
            <person name="Pirovano W."/>
            <person name="Jourdain R."/>
            <person name="Clavaud C."/>
        </authorList>
    </citation>
    <scope>NUCLEOTIDE SEQUENCE [LARGE SCALE GENOMIC DNA]</scope>
    <source>
        <strain evidence="10 11">CBS 7877</strain>
    </source>
</reference>
<dbReference type="InterPro" id="IPR005152">
    <property type="entry name" value="Lipase_secreted"/>
</dbReference>